<evidence type="ECO:0000259" key="1">
    <source>
        <dbReference type="Pfam" id="PF04967"/>
    </source>
</evidence>
<dbReference type="InterPro" id="IPR007050">
    <property type="entry name" value="HTH_bacterioopsin"/>
</dbReference>
<accession>A0A2R7Y7R0</accession>
<proteinExistence type="predicted"/>
<sequence>MMKIRYSIRELEVVHYGDYLTELTARKNRVVFINYLSLIKGDSHMILQILPSSKSSVEEALDLSKSYDDVKYAEVLRGAGFQPFLFMIKKNYGVLKALAEVRGLKVGPVIVSEGVKKFPILIPREEENKLKMLVKKYSPVEVKAKMTKPTYLRYIESPLLSSLHLTTTLNLTEREFQVLKKAYEEGYFEWPRRIDLNNLAKELDLSKPTVLEYIRKAERKILKHYLETLYTNHYPNHIA</sequence>
<dbReference type="Proteomes" id="UP000244093">
    <property type="component" value="Unassembled WGS sequence"/>
</dbReference>
<feature type="domain" description="HTH bat-type" evidence="1">
    <location>
        <begin position="171"/>
        <end position="223"/>
    </location>
</feature>
<comment type="caution">
    <text evidence="2">The sequence shown here is derived from an EMBL/GenBank/DDBJ whole genome shotgun (WGS) entry which is preliminary data.</text>
</comment>
<organism evidence="2 3">
    <name type="scientific">Zestosphaera tikiterensis</name>
    <dbReference type="NCBI Taxonomy" id="1973259"/>
    <lineage>
        <taxon>Archaea</taxon>
        <taxon>Thermoproteota</taxon>
        <taxon>Thermoprotei</taxon>
        <taxon>Desulfurococcales</taxon>
        <taxon>Desulfurococcaceae</taxon>
        <taxon>Zestosphaera</taxon>
    </lineage>
</organism>
<dbReference type="AlphaFoldDB" id="A0A2R7Y7R0"/>
<dbReference type="EMBL" id="NBVN01000002">
    <property type="protein sequence ID" value="PUA33437.1"/>
    <property type="molecule type" value="Genomic_DNA"/>
</dbReference>
<name>A0A2R7Y7R0_9CREN</name>
<dbReference type="Pfam" id="PF04967">
    <property type="entry name" value="HTH_10"/>
    <property type="match status" value="1"/>
</dbReference>
<dbReference type="PANTHER" id="PTHR34236">
    <property type="entry name" value="DIMETHYL SULFOXIDE REDUCTASE TRANSCRIPTIONAL ACTIVATOR"/>
    <property type="match status" value="1"/>
</dbReference>
<gene>
    <name evidence="2" type="ORF">B7O98_03165</name>
</gene>
<evidence type="ECO:0000313" key="3">
    <source>
        <dbReference type="Proteomes" id="UP000244093"/>
    </source>
</evidence>
<protein>
    <recommendedName>
        <fullName evidence="1">HTH bat-type domain-containing protein</fullName>
    </recommendedName>
</protein>
<evidence type="ECO:0000313" key="2">
    <source>
        <dbReference type="EMBL" id="PUA33437.1"/>
    </source>
</evidence>
<reference evidence="2 3" key="1">
    <citation type="journal article" date="2018" name="Syst. Appl. Microbiol.">
        <title>A new symbiotic nanoarchaeote (Candidatus Nanoclepta minutus) and its host (Zestosphaera tikiterensis gen. nov., sp. nov.) from a New Zealand hot spring.</title>
        <authorList>
            <person name="St John E."/>
            <person name="Liu Y."/>
            <person name="Podar M."/>
            <person name="Stott M.B."/>
            <person name="Meneghin J."/>
            <person name="Chen Z."/>
            <person name="Lagutin K."/>
            <person name="Mitchell K."/>
            <person name="Reysenbach A.L."/>
        </authorList>
    </citation>
    <scope>NUCLEOTIDE SEQUENCE [LARGE SCALE GENOMIC DNA]</scope>
    <source>
        <strain evidence="2">NZ3</strain>
    </source>
</reference>
<dbReference type="PANTHER" id="PTHR34236:SF1">
    <property type="entry name" value="DIMETHYL SULFOXIDE REDUCTASE TRANSCRIPTIONAL ACTIVATOR"/>
    <property type="match status" value="1"/>
</dbReference>